<dbReference type="InterPro" id="IPR001148">
    <property type="entry name" value="CA_dom"/>
</dbReference>
<evidence type="ECO:0000259" key="5">
    <source>
        <dbReference type="PROSITE" id="PS51144"/>
    </source>
</evidence>
<evidence type="ECO:0000313" key="6">
    <source>
        <dbReference type="Ensembl" id="ENSMFAP00000062798.1"/>
    </source>
</evidence>
<comment type="similarity">
    <text evidence="1 4">Belongs to the alpha-carbonic anhydrase family.</text>
</comment>
<dbReference type="Ensembl" id="ENSMFAT00000085548.1">
    <property type="protein sequence ID" value="ENSMFAP00000062798.1"/>
    <property type="gene ID" value="ENSMFAG00000054520.1"/>
</dbReference>
<reference evidence="6 7" key="1">
    <citation type="submission" date="2013-03" db="EMBL/GenBank/DDBJ databases">
        <authorList>
            <person name="Warren W."/>
            <person name="Wilson R.K."/>
        </authorList>
    </citation>
    <scope>NUCLEOTIDE SEQUENCE</scope>
</reference>
<evidence type="ECO:0000256" key="3">
    <source>
        <dbReference type="ARBA" id="ARBA00022833"/>
    </source>
</evidence>
<keyword evidence="4" id="KW-0456">Lyase</keyword>
<dbReference type="PROSITE" id="PS00162">
    <property type="entry name" value="ALPHA_CA_1"/>
    <property type="match status" value="1"/>
</dbReference>
<gene>
    <name evidence="6" type="primary">CA5A</name>
</gene>
<evidence type="ECO:0000256" key="4">
    <source>
        <dbReference type="RuleBase" id="RU367011"/>
    </source>
</evidence>
<reference evidence="6" key="3">
    <citation type="submission" date="2025-09" db="UniProtKB">
        <authorList>
            <consortium name="Ensembl"/>
        </authorList>
    </citation>
    <scope>IDENTIFICATION</scope>
</reference>
<dbReference type="Pfam" id="PF00194">
    <property type="entry name" value="Carb_anhydrase"/>
    <property type="match status" value="1"/>
</dbReference>
<dbReference type="SUPFAM" id="SSF51069">
    <property type="entry name" value="Carbonic anhydrase"/>
    <property type="match status" value="1"/>
</dbReference>
<accession>A0A7N9DFN1</accession>
<dbReference type="InterPro" id="IPR018338">
    <property type="entry name" value="Carbonic_anhydrase_a-class_CS"/>
</dbReference>
<evidence type="ECO:0000313" key="7">
    <source>
        <dbReference type="Proteomes" id="UP000233100"/>
    </source>
</evidence>
<keyword evidence="2 4" id="KW-0479">Metal-binding</keyword>
<protein>
    <recommendedName>
        <fullName evidence="4">Carbonic anhydrase</fullName>
        <ecNumber evidence="4">4.2.1.1</ecNumber>
    </recommendedName>
</protein>
<dbReference type="EC" id="4.2.1.1" evidence="4"/>
<dbReference type="GO" id="GO:0008270">
    <property type="term" value="F:zinc ion binding"/>
    <property type="evidence" value="ECO:0007669"/>
    <property type="project" value="UniProtKB-UniRule"/>
</dbReference>
<keyword evidence="3 4" id="KW-0862">Zinc</keyword>
<feature type="domain" description="Alpha-carbonic anhydrase" evidence="5">
    <location>
        <begin position="21"/>
        <end position="293"/>
    </location>
</feature>
<evidence type="ECO:0000256" key="2">
    <source>
        <dbReference type="ARBA" id="ARBA00022723"/>
    </source>
</evidence>
<dbReference type="InterPro" id="IPR036398">
    <property type="entry name" value="CA_dom_sf"/>
</dbReference>
<comment type="cofactor">
    <cofactor evidence="4">
        <name>Zn(2+)</name>
        <dbReference type="ChEBI" id="CHEBI:29105"/>
    </cofactor>
</comment>
<dbReference type="Gene3D" id="3.10.200.10">
    <property type="entry name" value="Alpha carbonic anhydrase"/>
    <property type="match status" value="1"/>
</dbReference>
<dbReference type="Proteomes" id="UP000233100">
    <property type="component" value="Chromosome 20"/>
</dbReference>
<dbReference type="GO" id="GO:0005739">
    <property type="term" value="C:mitochondrion"/>
    <property type="evidence" value="ECO:0007669"/>
    <property type="project" value="Ensembl"/>
</dbReference>
<comment type="function">
    <text evidence="4">Reversible hydration of carbon dioxide.</text>
</comment>
<dbReference type="GeneTree" id="ENSGT00940000162066"/>
<evidence type="ECO:0000256" key="1">
    <source>
        <dbReference type="ARBA" id="ARBA00010718"/>
    </source>
</evidence>
<dbReference type="PANTHER" id="PTHR18952">
    <property type="entry name" value="CARBONIC ANHYDRASE"/>
    <property type="match status" value="1"/>
</dbReference>
<keyword evidence="7" id="KW-1185">Reference proteome</keyword>
<dbReference type="PROSITE" id="PS51144">
    <property type="entry name" value="ALPHA_CA_2"/>
    <property type="match status" value="1"/>
</dbReference>
<dbReference type="SMART" id="SM01057">
    <property type="entry name" value="Carb_anhydrase"/>
    <property type="match status" value="1"/>
</dbReference>
<sequence length="331" mass="37095">MSGRNAWKTSAFSLVEQMWAPLWSRPMRPERWCSQHSCARQTSTNTLHPLWTGPVSVPGGTRQSPINIQWRDSIYDPRLKPLRVSYDAISCLYVWNTGYLFQVEFDDVTEASGISGGPLENHYRLKQFHFHWGAVNEAGSEHTVDGHAYPAELHLVHWNSVKYQNYQEAVVGENGLAVIGVFLKLGAHHQTLQRLVDILPEIKHKDARAAVGPFNPSSLLPACRDYWTYAGSLTTPPLTESVTWIIQKEPVEVAPSQGLPGKSFSWEKERVERKSKDPLRPSLLHFAEMKTTIPALGDSPHNLKRKDCPPGSLSSPCGLAAPLQLLQMTES</sequence>
<name>A0A7N9DFN1_MACFA</name>
<organism evidence="6 7">
    <name type="scientific">Macaca fascicularis</name>
    <name type="common">Crab-eating macaque</name>
    <name type="synonym">Cynomolgus monkey</name>
    <dbReference type="NCBI Taxonomy" id="9541"/>
    <lineage>
        <taxon>Eukaryota</taxon>
        <taxon>Metazoa</taxon>
        <taxon>Chordata</taxon>
        <taxon>Craniata</taxon>
        <taxon>Vertebrata</taxon>
        <taxon>Euteleostomi</taxon>
        <taxon>Mammalia</taxon>
        <taxon>Eutheria</taxon>
        <taxon>Euarchontoglires</taxon>
        <taxon>Primates</taxon>
        <taxon>Haplorrhini</taxon>
        <taxon>Catarrhini</taxon>
        <taxon>Cercopithecidae</taxon>
        <taxon>Cercopithecinae</taxon>
        <taxon>Macaca</taxon>
    </lineage>
</organism>
<dbReference type="GO" id="GO:0004089">
    <property type="term" value="F:carbonate dehydratase activity"/>
    <property type="evidence" value="ECO:0007669"/>
    <property type="project" value="UniProtKB-UniRule"/>
</dbReference>
<dbReference type="InterPro" id="IPR023561">
    <property type="entry name" value="Carbonic_anhydrase_a-class"/>
</dbReference>
<dbReference type="AlphaFoldDB" id="A0A7N9DFN1"/>
<dbReference type="PANTHER" id="PTHR18952:SF89">
    <property type="entry name" value="CARBONIC ANHYDRASE 5A, MITOCHONDRIAL"/>
    <property type="match status" value="1"/>
</dbReference>
<proteinExistence type="inferred from homology"/>
<reference evidence="6" key="2">
    <citation type="submission" date="2025-08" db="UniProtKB">
        <authorList>
            <consortium name="Ensembl"/>
        </authorList>
    </citation>
    <scope>IDENTIFICATION</scope>
</reference>
<comment type="catalytic activity">
    <reaction evidence="4">
        <text>hydrogencarbonate + H(+) = CO2 + H2O</text>
        <dbReference type="Rhea" id="RHEA:10748"/>
        <dbReference type="ChEBI" id="CHEBI:15377"/>
        <dbReference type="ChEBI" id="CHEBI:15378"/>
        <dbReference type="ChEBI" id="CHEBI:16526"/>
        <dbReference type="ChEBI" id="CHEBI:17544"/>
        <dbReference type="EC" id="4.2.1.1"/>
    </reaction>
</comment>